<comment type="subcellular location">
    <subcellularLocation>
        <location evidence="1">Mitochondrion matrix</location>
    </subcellularLocation>
</comment>
<evidence type="ECO:0000313" key="11">
    <source>
        <dbReference type="EMBL" id="EXX62273.1"/>
    </source>
</evidence>
<protein>
    <recommendedName>
        <fullName evidence="7">Iron-sulfur cluster biogenesis chaperone, mitochondrial</fullName>
    </recommendedName>
</protein>
<dbReference type="SUPFAM" id="SSF53067">
    <property type="entry name" value="Actin-like ATPase domain"/>
    <property type="match status" value="2"/>
</dbReference>
<feature type="coiled-coil region" evidence="9">
    <location>
        <begin position="578"/>
        <end position="605"/>
    </location>
</feature>
<dbReference type="CDD" id="cd11733">
    <property type="entry name" value="ASKHA_NBD_HSP70_HSPA9"/>
    <property type="match status" value="1"/>
</dbReference>
<evidence type="ECO:0000256" key="3">
    <source>
        <dbReference type="ARBA" id="ARBA00022840"/>
    </source>
</evidence>
<dbReference type="Proteomes" id="UP000022910">
    <property type="component" value="Unassembled WGS sequence"/>
</dbReference>
<dbReference type="NCBIfam" id="NF001413">
    <property type="entry name" value="PRK00290.1"/>
    <property type="match status" value="1"/>
</dbReference>
<comment type="function">
    <text evidence="6">Required for the assembly of iron-sulfur (Fe/S) clusters in mitochondria. Assisted by the DnaJ-like co-chaperone jac1 and the nucleotide exchange factor mge1, it mediates ATP-dependent Fe-S cluster transfer from the scaffold proteins isu1/isu2 to grx5.</text>
</comment>
<reference evidence="11 12" key="1">
    <citation type="submission" date="2014-02" db="EMBL/GenBank/DDBJ databases">
        <title>Single nucleus genome sequencing reveals high similarity among nuclei of an endomycorrhizal fungus.</title>
        <authorList>
            <person name="Lin K."/>
            <person name="Geurts R."/>
            <person name="Zhang Z."/>
            <person name="Limpens E."/>
            <person name="Saunders D.G."/>
            <person name="Mu D."/>
            <person name="Pang E."/>
            <person name="Cao H."/>
            <person name="Cha H."/>
            <person name="Lin T."/>
            <person name="Zhou Q."/>
            <person name="Shang Y."/>
            <person name="Li Y."/>
            <person name="Ivanov S."/>
            <person name="Sharma T."/>
            <person name="Velzen R.V."/>
            <person name="Ruijter N.D."/>
            <person name="Aanen D.K."/>
            <person name="Win J."/>
            <person name="Kamoun S."/>
            <person name="Bisseling T."/>
            <person name="Huang S."/>
        </authorList>
    </citation>
    <scope>NUCLEOTIDE SEQUENCE [LARGE SCALE GENOMIC DNA]</scope>
    <source>
        <strain evidence="12">DAOM197198w</strain>
    </source>
</reference>
<dbReference type="InterPro" id="IPR043129">
    <property type="entry name" value="ATPase_NBD"/>
</dbReference>
<comment type="caution">
    <text evidence="11">The sequence shown here is derived from an EMBL/GenBank/DDBJ whole genome shotgun (WGS) entry which is preliminary data.</text>
</comment>
<evidence type="ECO:0000313" key="12">
    <source>
        <dbReference type="Proteomes" id="UP000022910"/>
    </source>
</evidence>
<dbReference type="Gene3D" id="1.20.1270.10">
    <property type="match status" value="1"/>
</dbReference>
<organism evidence="11 12">
    <name type="scientific">Rhizophagus irregularis (strain DAOM 197198w)</name>
    <name type="common">Glomus intraradices</name>
    <dbReference type="NCBI Taxonomy" id="1432141"/>
    <lineage>
        <taxon>Eukaryota</taxon>
        <taxon>Fungi</taxon>
        <taxon>Fungi incertae sedis</taxon>
        <taxon>Mucoromycota</taxon>
        <taxon>Glomeromycotina</taxon>
        <taxon>Glomeromycetes</taxon>
        <taxon>Glomerales</taxon>
        <taxon>Glomeraceae</taxon>
        <taxon>Rhizophagus</taxon>
    </lineage>
</organism>
<dbReference type="PRINTS" id="PR00301">
    <property type="entry name" value="HEATSHOCK70"/>
</dbReference>
<dbReference type="FunFam" id="1.20.1270.10:FF:000007">
    <property type="entry name" value="Heat shock protein, mitochondrial"/>
    <property type="match status" value="1"/>
</dbReference>
<dbReference type="Gene3D" id="3.90.640.10">
    <property type="entry name" value="Actin, Chain A, domain 4"/>
    <property type="match status" value="1"/>
</dbReference>
<dbReference type="NCBIfam" id="NF003520">
    <property type="entry name" value="PRK05183.1"/>
    <property type="match status" value="1"/>
</dbReference>
<dbReference type="InterPro" id="IPR012725">
    <property type="entry name" value="Chaperone_DnaK"/>
</dbReference>
<keyword evidence="3 8" id="KW-0067">ATP-binding</keyword>
<evidence type="ECO:0000256" key="2">
    <source>
        <dbReference type="ARBA" id="ARBA00022741"/>
    </source>
</evidence>
<feature type="compositionally biased region" description="Basic and acidic residues" evidence="10">
    <location>
        <begin position="666"/>
        <end position="677"/>
    </location>
</feature>
<dbReference type="GO" id="GO:0005759">
    <property type="term" value="C:mitochondrial matrix"/>
    <property type="evidence" value="ECO:0007669"/>
    <property type="project" value="UniProtKB-SubCell"/>
</dbReference>
<evidence type="ECO:0000256" key="6">
    <source>
        <dbReference type="ARBA" id="ARBA00059314"/>
    </source>
</evidence>
<name>A0A015M622_RHIIW</name>
<keyword evidence="2 8" id="KW-0547">Nucleotide-binding</keyword>
<sequence length="677" mass="73884">MYCSKLGRSFFSRPGYKLGSCLRSNPNFQYITSRAQSSKIQGNVIGIDLGTTNSCVAVTEGKTPRVIENAEGGRTTPSTVAFTKDGELLVGLPAKRQAVVNPENTFFATKRLIGRRFKDAEVQQDLNHVSYKIVEHTNGDAWLESRGKKYSPAQIGAFVVGKMKETAEAYLGKPVKNAVITVPAYFNDSQRQATKDAGQIAGLNVLRVINEPTAAALAYGLDKVGDKVIAVYDLGGGTFDISILEIQKGVFEVKSTNGNTHLGGEDFDSALVKYLVDTFKKEQGVDISQDRIAIQRIREAAEKAKIELSSTIQTDINLPFITADATGPKHINMKLTRSTYEALTKELIDKTIEPCKLALKDANIETKNINEVILVGGMTRTPKVIETVKALFGREPSKSVNPDEAVSIGAAIQGGVLAGEVTDILLLDVTPLSLGIETLGGVFSRLINRNTTIPTKKSQVFSTAVDGQTSVEIKVYQGERELIRDNKLLGNFQLRGILPAPKGVPQVEVTFDIDADGILNVSAQDKATGKDQSITIAASSGLSKNEIEKMILESERYADADREKREVIEASNHADSVIHETEKNMEEYKDQLDQTESENIKTQIQSLKEIVAKAQTGESTLKADEIKSKVGELQIASLKLFEMVYKKREAENRGNNSNENGGANEAEYRDVKGDNKE</sequence>
<evidence type="ECO:0000256" key="5">
    <source>
        <dbReference type="ARBA" id="ARBA00023128"/>
    </source>
</evidence>
<evidence type="ECO:0000256" key="10">
    <source>
        <dbReference type="SAM" id="MobiDB-lite"/>
    </source>
</evidence>
<dbReference type="SUPFAM" id="SSF100920">
    <property type="entry name" value="Heat shock protein 70kD (HSP70), peptide-binding domain"/>
    <property type="match status" value="1"/>
</dbReference>
<dbReference type="OrthoDB" id="2401965at2759"/>
<dbReference type="GO" id="GO:0051082">
    <property type="term" value="F:unfolded protein binding"/>
    <property type="evidence" value="ECO:0007669"/>
    <property type="project" value="InterPro"/>
</dbReference>
<dbReference type="FunFam" id="3.30.30.30:FF:000003">
    <property type="entry name" value="Heat shock protein 9"/>
    <property type="match status" value="1"/>
</dbReference>
<dbReference type="AlphaFoldDB" id="A0A015M622"/>
<feature type="region of interest" description="Disordered" evidence="10">
    <location>
        <begin position="649"/>
        <end position="677"/>
    </location>
</feature>
<keyword evidence="4" id="KW-0809">Transit peptide</keyword>
<dbReference type="Gene3D" id="2.60.34.10">
    <property type="entry name" value="Substrate Binding Domain Of DNAk, Chain A, domain 1"/>
    <property type="match status" value="1"/>
</dbReference>
<dbReference type="EMBL" id="JEMT01024784">
    <property type="protein sequence ID" value="EXX62273.1"/>
    <property type="molecule type" value="Genomic_DNA"/>
</dbReference>
<evidence type="ECO:0000256" key="9">
    <source>
        <dbReference type="SAM" id="Coils"/>
    </source>
</evidence>
<dbReference type="PANTHER" id="PTHR19375">
    <property type="entry name" value="HEAT SHOCK PROTEIN 70KDA"/>
    <property type="match status" value="1"/>
</dbReference>
<dbReference type="HAMAP" id="MF_00332">
    <property type="entry name" value="DnaK"/>
    <property type="match status" value="1"/>
</dbReference>
<dbReference type="NCBIfam" id="TIGR02350">
    <property type="entry name" value="prok_dnaK"/>
    <property type="match status" value="1"/>
</dbReference>
<dbReference type="PROSITE" id="PS00297">
    <property type="entry name" value="HSP70_1"/>
    <property type="match status" value="1"/>
</dbReference>
<dbReference type="InterPro" id="IPR013126">
    <property type="entry name" value="Hsp_70_fam"/>
</dbReference>
<evidence type="ECO:0000256" key="7">
    <source>
        <dbReference type="ARBA" id="ARBA00070638"/>
    </source>
</evidence>
<dbReference type="STRING" id="1432141.A0A015M622"/>
<dbReference type="FunFam" id="3.30.420.40:FF:000004">
    <property type="entry name" value="Molecular chaperone DnaK"/>
    <property type="match status" value="1"/>
</dbReference>
<dbReference type="HOGENOM" id="CLU_005965_2_1_1"/>
<evidence type="ECO:0000256" key="8">
    <source>
        <dbReference type="RuleBase" id="RU003322"/>
    </source>
</evidence>
<dbReference type="Pfam" id="PF00012">
    <property type="entry name" value="HSP70"/>
    <property type="match status" value="1"/>
</dbReference>
<proteinExistence type="inferred from homology"/>
<dbReference type="InterPro" id="IPR018181">
    <property type="entry name" value="Heat_shock_70_CS"/>
</dbReference>
<dbReference type="FunFam" id="2.60.34.10:FF:000014">
    <property type="entry name" value="Chaperone protein DnaK HSP70"/>
    <property type="match status" value="1"/>
</dbReference>
<dbReference type="PROSITE" id="PS00329">
    <property type="entry name" value="HSP70_2"/>
    <property type="match status" value="1"/>
</dbReference>
<dbReference type="GO" id="GO:0140662">
    <property type="term" value="F:ATP-dependent protein folding chaperone"/>
    <property type="evidence" value="ECO:0007669"/>
    <property type="project" value="InterPro"/>
</dbReference>
<dbReference type="InterPro" id="IPR029047">
    <property type="entry name" value="HSP70_peptide-bd_sf"/>
</dbReference>
<dbReference type="GO" id="GO:0005524">
    <property type="term" value="F:ATP binding"/>
    <property type="evidence" value="ECO:0007669"/>
    <property type="project" value="UniProtKB-KW"/>
</dbReference>
<gene>
    <name evidence="11" type="ORF">RirG_163350</name>
</gene>
<dbReference type="FunFam" id="3.30.420.40:FF:000020">
    <property type="entry name" value="Chaperone protein HscA homolog"/>
    <property type="match status" value="1"/>
</dbReference>
<feature type="compositionally biased region" description="Low complexity" evidence="10">
    <location>
        <begin position="653"/>
        <end position="665"/>
    </location>
</feature>
<evidence type="ECO:0000256" key="1">
    <source>
        <dbReference type="ARBA" id="ARBA00004305"/>
    </source>
</evidence>
<dbReference type="FunFam" id="3.90.640.10:FF:000003">
    <property type="entry name" value="Molecular chaperone DnaK"/>
    <property type="match status" value="1"/>
</dbReference>
<dbReference type="OMA" id="GREQKMT"/>
<keyword evidence="5" id="KW-0496">Mitochondrion</keyword>
<dbReference type="Gene3D" id="3.30.420.40">
    <property type="match status" value="2"/>
</dbReference>
<dbReference type="InterPro" id="IPR029048">
    <property type="entry name" value="HSP70_C_sf"/>
</dbReference>
<evidence type="ECO:0000256" key="4">
    <source>
        <dbReference type="ARBA" id="ARBA00022946"/>
    </source>
</evidence>
<keyword evidence="9" id="KW-0175">Coiled coil</keyword>
<accession>A0A015M622</accession>
<keyword evidence="12" id="KW-1185">Reference proteome</keyword>
<comment type="similarity">
    <text evidence="8">Belongs to the heat shock protein 70 family.</text>
</comment>